<accession>A0ACA9MCL5</accession>
<dbReference type="EMBL" id="CAJVPW010007424">
    <property type="protein sequence ID" value="CAG8580627.1"/>
    <property type="molecule type" value="Genomic_DNA"/>
</dbReference>
<keyword evidence="2" id="KW-1185">Reference proteome</keyword>
<reference evidence="1" key="1">
    <citation type="submission" date="2021-06" db="EMBL/GenBank/DDBJ databases">
        <authorList>
            <person name="Kallberg Y."/>
            <person name="Tangrot J."/>
            <person name="Rosling A."/>
        </authorList>
    </citation>
    <scope>NUCLEOTIDE SEQUENCE</scope>
    <source>
        <strain evidence="1">28 12/20/2015</strain>
    </source>
</reference>
<protein>
    <submittedName>
        <fullName evidence="1">2390_t:CDS:1</fullName>
    </submittedName>
</protein>
<sequence>YQLWTKSKTSKNDKKILQCLFSMGFLTIILAHIPNTSCKFWSCFKCSLDDKKTCNGKRRVLSIIANDFTYEEMQENLKVRTHTISESRKHAILNGCGASPLEKPVIHRMRFTLEQIDQFDQFFTRKDIVKEYPNGMCRTSFMTCLQGSRFVYQDNLGGLCSECNEYGYGVFAEVETLLITHIKEEKIQARSIERGKIGMLSGIKNLQEWTWPEDRDNVEFICARELPEPSNLWTQPVLQSKVQDIQIEDNCVRWQDQIFTNPISSSEPNELEQ</sequence>
<feature type="non-terminal residue" evidence="1">
    <location>
        <position position="1"/>
    </location>
</feature>
<comment type="caution">
    <text evidence="1">The sequence shown here is derived from an EMBL/GenBank/DDBJ whole genome shotgun (WGS) entry which is preliminary data.</text>
</comment>
<gene>
    <name evidence="1" type="ORF">SPELUC_LOCUS6352</name>
</gene>
<evidence type="ECO:0000313" key="1">
    <source>
        <dbReference type="EMBL" id="CAG8580627.1"/>
    </source>
</evidence>
<evidence type="ECO:0000313" key="2">
    <source>
        <dbReference type="Proteomes" id="UP000789366"/>
    </source>
</evidence>
<dbReference type="Proteomes" id="UP000789366">
    <property type="component" value="Unassembled WGS sequence"/>
</dbReference>
<organism evidence="1 2">
    <name type="scientific">Cetraspora pellucida</name>
    <dbReference type="NCBI Taxonomy" id="1433469"/>
    <lineage>
        <taxon>Eukaryota</taxon>
        <taxon>Fungi</taxon>
        <taxon>Fungi incertae sedis</taxon>
        <taxon>Mucoromycota</taxon>
        <taxon>Glomeromycotina</taxon>
        <taxon>Glomeromycetes</taxon>
        <taxon>Diversisporales</taxon>
        <taxon>Gigasporaceae</taxon>
        <taxon>Cetraspora</taxon>
    </lineage>
</organism>
<proteinExistence type="predicted"/>
<name>A0ACA9MCL5_9GLOM</name>